<name>A0A1R1RMZ2_9BACI</name>
<accession>A0A1R1RMZ2</accession>
<organism evidence="2 3">
    <name type="scientific">Bacillus swezeyi</name>
    <dbReference type="NCBI Taxonomy" id="1925020"/>
    <lineage>
        <taxon>Bacteria</taxon>
        <taxon>Bacillati</taxon>
        <taxon>Bacillota</taxon>
        <taxon>Bacilli</taxon>
        <taxon>Bacillales</taxon>
        <taxon>Bacillaceae</taxon>
        <taxon>Bacillus</taxon>
    </lineage>
</organism>
<dbReference type="EMBL" id="MTJL01000010">
    <property type="protein sequence ID" value="OMI07589.1"/>
    <property type="molecule type" value="Genomic_DNA"/>
</dbReference>
<keyword evidence="1" id="KW-0812">Transmembrane</keyword>
<comment type="caution">
    <text evidence="2">The sequence shown here is derived from an EMBL/GenBank/DDBJ whole genome shotgun (WGS) entry which is preliminary data.</text>
</comment>
<accession>A0A1R1QSF2</accession>
<keyword evidence="1" id="KW-1133">Transmembrane helix</keyword>
<evidence type="ECO:0000313" key="2">
    <source>
        <dbReference type="EMBL" id="OMI07589.1"/>
    </source>
</evidence>
<keyword evidence="1" id="KW-0472">Membrane</keyword>
<protein>
    <submittedName>
        <fullName evidence="2">Uncharacterized protein</fullName>
    </submittedName>
</protein>
<gene>
    <name evidence="2" type="ORF">BW143_06815</name>
</gene>
<evidence type="ECO:0000256" key="1">
    <source>
        <dbReference type="SAM" id="Phobius"/>
    </source>
</evidence>
<dbReference type="Proteomes" id="UP000187367">
    <property type="component" value="Unassembled WGS sequence"/>
</dbReference>
<keyword evidence="3" id="KW-1185">Reference proteome</keyword>
<sequence length="95" mass="11338">MKQARKKVYSLLSLITIVSLSLIPGIGLRTDNEFSETHYFFGYPAEWFGYSGEWLFGFQVFNLLFNFFLFYFIFFLLDKLRKVLRKVLLQFKNGL</sequence>
<feature type="transmembrane region" description="Helical" evidence="1">
    <location>
        <begin position="53"/>
        <end position="77"/>
    </location>
</feature>
<proteinExistence type="predicted"/>
<dbReference type="AlphaFoldDB" id="A0A1R1RMZ2"/>
<reference evidence="2 3" key="1">
    <citation type="submission" date="2017-01" db="EMBL/GenBank/DDBJ databases">
        <title>Bacillus phylogenomics.</title>
        <authorList>
            <person name="Dunlap C."/>
        </authorList>
    </citation>
    <scope>NUCLEOTIDE SEQUENCE [LARGE SCALE GENOMIC DNA]</scope>
    <source>
        <strain evidence="2 3">NRRL B-41282</strain>
    </source>
</reference>
<evidence type="ECO:0000313" key="3">
    <source>
        <dbReference type="Proteomes" id="UP000187367"/>
    </source>
</evidence>